<dbReference type="InterPro" id="IPR009818">
    <property type="entry name" value="PAM2_motif"/>
</dbReference>
<dbReference type="AlphaFoldDB" id="A0AAD8K115"/>
<dbReference type="EMBL" id="JAUHHV010000008">
    <property type="protein sequence ID" value="KAK1414232.1"/>
    <property type="molecule type" value="Genomic_DNA"/>
</dbReference>
<dbReference type="GO" id="GO:0003729">
    <property type="term" value="F:mRNA binding"/>
    <property type="evidence" value="ECO:0007669"/>
    <property type="project" value="TreeGrafter"/>
</dbReference>
<feature type="region of interest" description="Disordered" evidence="1">
    <location>
        <begin position="75"/>
        <end position="99"/>
    </location>
</feature>
<name>A0AAD8K115_TARER</name>
<organism evidence="2 3">
    <name type="scientific">Tagetes erecta</name>
    <name type="common">African marigold</name>
    <dbReference type="NCBI Taxonomy" id="13708"/>
    <lineage>
        <taxon>Eukaryota</taxon>
        <taxon>Viridiplantae</taxon>
        <taxon>Streptophyta</taxon>
        <taxon>Embryophyta</taxon>
        <taxon>Tracheophyta</taxon>
        <taxon>Spermatophyta</taxon>
        <taxon>Magnoliopsida</taxon>
        <taxon>eudicotyledons</taxon>
        <taxon>Gunneridae</taxon>
        <taxon>Pentapetalae</taxon>
        <taxon>asterids</taxon>
        <taxon>campanulids</taxon>
        <taxon>Asterales</taxon>
        <taxon>Asteraceae</taxon>
        <taxon>Asteroideae</taxon>
        <taxon>Heliantheae alliance</taxon>
        <taxon>Tageteae</taxon>
        <taxon>Tagetes</taxon>
    </lineage>
</organism>
<evidence type="ECO:0000256" key="1">
    <source>
        <dbReference type="SAM" id="MobiDB-lite"/>
    </source>
</evidence>
<keyword evidence="3" id="KW-1185">Reference proteome</keyword>
<feature type="compositionally biased region" description="Low complexity" evidence="1">
    <location>
        <begin position="24"/>
        <end position="41"/>
    </location>
</feature>
<accession>A0AAD8K115</accession>
<evidence type="ECO:0000313" key="3">
    <source>
        <dbReference type="Proteomes" id="UP001229421"/>
    </source>
</evidence>
<feature type="region of interest" description="Disordered" evidence="1">
    <location>
        <begin position="1"/>
        <end position="41"/>
    </location>
</feature>
<dbReference type="PANTHER" id="PTHR12854">
    <property type="entry name" value="ATAXIN 2-RELATED"/>
    <property type="match status" value="1"/>
</dbReference>
<dbReference type="PANTHER" id="PTHR12854:SF7">
    <property type="entry name" value="ATAXIN-2 HOMOLOG"/>
    <property type="match status" value="1"/>
</dbReference>
<evidence type="ECO:0000313" key="2">
    <source>
        <dbReference type="EMBL" id="KAK1414232.1"/>
    </source>
</evidence>
<sequence length="128" mass="13735">MSSLTSEKSTLNPHAKEFRPNPNAKSFVPSSAPPKAASSVSDGSLYYPANVGVAPHMHGMHVGIGMGPAFPPHQPVMFGPQGTPLQPPQPYFHPNGAQYGQQMLLGQPGQVVYMPTYPPDMGYKGRDY</sequence>
<reference evidence="2" key="1">
    <citation type="journal article" date="2023" name="bioRxiv">
        <title>Improved chromosome-level genome assembly for marigold (Tagetes erecta).</title>
        <authorList>
            <person name="Jiang F."/>
            <person name="Yuan L."/>
            <person name="Wang S."/>
            <person name="Wang H."/>
            <person name="Xu D."/>
            <person name="Wang A."/>
            <person name="Fan W."/>
        </authorList>
    </citation>
    <scope>NUCLEOTIDE SEQUENCE</scope>
    <source>
        <strain evidence="2">WSJ</strain>
        <tissue evidence="2">Leaf</tissue>
    </source>
</reference>
<dbReference type="Pfam" id="PF07145">
    <property type="entry name" value="PAM2"/>
    <property type="match status" value="1"/>
</dbReference>
<feature type="compositionally biased region" description="Polar residues" evidence="1">
    <location>
        <begin position="1"/>
        <end position="12"/>
    </location>
</feature>
<gene>
    <name evidence="2" type="ORF">QVD17_29974</name>
</gene>
<proteinExistence type="predicted"/>
<protein>
    <recommendedName>
        <fullName evidence="4">Ataxin-2 C-terminal domain-containing protein</fullName>
    </recommendedName>
</protein>
<dbReference type="InterPro" id="IPR045117">
    <property type="entry name" value="ATXN2-like"/>
</dbReference>
<dbReference type="GO" id="GO:0010494">
    <property type="term" value="C:cytoplasmic stress granule"/>
    <property type="evidence" value="ECO:0007669"/>
    <property type="project" value="TreeGrafter"/>
</dbReference>
<dbReference type="GO" id="GO:0034063">
    <property type="term" value="P:stress granule assembly"/>
    <property type="evidence" value="ECO:0007669"/>
    <property type="project" value="TreeGrafter"/>
</dbReference>
<evidence type="ECO:0008006" key="4">
    <source>
        <dbReference type="Google" id="ProtNLM"/>
    </source>
</evidence>
<comment type="caution">
    <text evidence="2">The sequence shown here is derived from an EMBL/GenBank/DDBJ whole genome shotgun (WGS) entry which is preliminary data.</text>
</comment>
<dbReference type="Proteomes" id="UP001229421">
    <property type="component" value="Unassembled WGS sequence"/>
</dbReference>